<reference evidence="1 2" key="1">
    <citation type="journal article" date="2017" name="BMC Genomics">
        <title>Comparative genomic and phylogenomic analyses of the Bifidobacteriaceae family.</title>
        <authorList>
            <person name="Lugli G.A."/>
            <person name="Milani C."/>
            <person name="Turroni F."/>
            <person name="Duranti S."/>
            <person name="Mancabelli L."/>
            <person name="Mangifesta M."/>
            <person name="Ferrario C."/>
            <person name="Modesto M."/>
            <person name="Mattarelli P."/>
            <person name="Jiri K."/>
            <person name="van Sinderen D."/>
            <person name="Ventura M."/>
        </authorList>
    </citation>
    <scope>NUCLEOTIDE SEQUENCE [LARGE SCALE GENOMIC DNA]</scope>
    <source>
        <strain evidence="1 2">DSM 22924</strain>
    </source>
</reference>
<evidence type="ECO:0000313" key="1">
    <source>
        <dbReference type="EMBL" id="OZG49861.1"/>
    </source>
</evidence>
<dbReference type="AlphaFoldDB" id="A0A261ESM8"/>
<proteinExistence type="predicted"/>
<name>A0A261ESM8_9BIFI</name>
<evidence type="ECO:0000313" key="2">
    <source>
        <dbReference type="Proteomes" id="UP000216004"/>
    </source>
</evidence>
<gene>
    <name evidence="1" type="ORF">BOCO_0378</name>
</gene>
<organism evidence="1 2">
    <name type="scientific">Bombiscardovia coagulans</name>
    <dbReference type="NCBI Taxonomy" id="686666"/>
    <lineage>
        <taxon>Bacteria</taxon>
        <taxon>Bacillati</taxon>
        <taxon>Actinomycetota</taxon>
        <taxon>Actinomycetes</taxon>
        <taxon>Bifidobacteriales</taxon>
        <taxon>Bifidobacteriaceae</taxon>
        <taxon>Bombiscardovia</taxon>
    </lineage>
</organism>
<dbReference type="EMBL" id="MWWS01000004">
    <property type="protein sequence ID" value="OZG49861.1"/>
    <property type="molecule type" value="Genomic_DNA"/>
</dbReference>
<sequence length="64" mass="7585">MFRLRIEVFKSIGFLHWNRYWCPFVLEGGATVGEFTCGWIRLSAGTWVQTCNTRLISWLERICQ</sequence>
<comment type="caution">
    <text evidence="1">The sequence shown here is derived from an EMBL/GenBank/DDBJ whole genome shotgun (WGS) entry which is preliminary data.</text>
</comment>
<protein>
    <submittedName>
        <fullName evidence="1">Uncharacterized protein</fullName>
    </submittedName>
</protein>
<dbReference type="Proteomes" id="UP000216004">
    <property type="component" value="Unassembled WGS sequence"/>
</dbReference>
<keyword evidence="2" id="KW-1185">Reference proteome</keyword>
<accession>A0A261ESM8</accession>